<evidence type="ECO:0000313" key="2">
    <source>
        <dbReference type="Proteomes" id="UP000002931"/>
    </source>
</evidence>
<dbReference type="STRING" id="314271.RB2654_10558"/>
<dbReference type="eggNOG" id="ENOG502Z7ZS">
    <property type="taxonomic scope" value="Bacteria"/>
</dbReference>
<dbReference type="OrthoDB" id="5242510at2"/>
<name>A3VF17_9RHOB</name>
<comment type="caution">
    <text evidence="1">The sequence shown here is derived from an EMBL/GenBank/DDBJ whole genome shotgun (WGS) entry which is preliminary data.</text>
</comment>
<dbReference type="AlphaFoldDB" id="A3VF17"/>
<sequence>MSEILHDSMPADAVSHPLPGTRPLAAGDWLRRDERFAEQMALRDDLVLHRRDDVIALRPEGAAPAREVLEVVCHELGINGDTYDRPDGVTVTVDKSDPLATLGRLCQEDFAIMVAGESEHWLAGGVICFPSRWTLAQKIGRPLTAIHTPVEAYDDGMAKRVQRLFDCVRVGQPLVRWNNLSYLVGDLHNPKPEFTPEPPGEPRRFRRRERQILVRLPETDAVVFSIHTYLVRA</sequence>
<protein>
    <recommendedName>
        <fullName evidence="3">DUF3445 domain-containing protein</fullName>
    </recommendedName>
</protein>
<dbReference type="RefSeq" id="WP_008331322.1">
    <property type="nucleotide sequence ID" value="NZ_CH902578.1"/>
</dbReference>
<dbReference type="Proteomes" id="UP000002931">
    <property type="component" value="Unassembled WGS sequence"/>
</dbReference>
<dbReference type="InterPro" id="IPR021848">
    <property type="entry name" value="HODM_asu-like"/>
</dbReference>
<accession>A3VF17</accession>
<gene>
    <name evidence="1" type="ORF">RB2654_10558</name>
</gene>
<organism evidence="1 2">
    <name type="scientific">Maritimibacter alkaliphilus HTCC2654</name>
    <dbReference type="NCBI Taxonomy" id="314271"/>
    <lineage>
        <taxon>Bacteria</taxon>
        <taxon>Pseudomonadati</taxon>
        <taxon>Pseudomonadota</taxon>
        <taxon>Alphaproteobacteria</taxon>
        <taxon>Rhodobacterales</taxon>
        <taxon>Roseobacteraceae</taxon>
        <taxon>Maritimibacter</taxon>
    </lineage>
</organism>
<dbReference type="EMBL" id="AAMT01000006">
    <property type="protein sequence ID" value="EAQ12932.1"/>
    <property type="molecule type" value="Genomic_DNA"/>
</dbReference>
<keyword evidence="2" id="KW-1185">Reference proteome</keyword>
<dbReference type="HOGENOM" id="CLU_025462_1_0_5"/>
<evidence type="ECO:0008006" key="3">
    <source>
        <dbReference type="Google" id="ProtNLM"/>
    </source>
</evidence>
<dbReference type="Pfam" id="PF11927">
    <property type="entry name" value="HODM_asu-like"/>
    <property type="match status" value="1"/>
</dbReference>
<evidence type="ECO:0000313" key="1">
    <source>
        <dbReference type="EMBL" id="EAQ12932.1"/>
    </source>
</evidence>
<proteinExistence type="predicted"/>
<reference evidence="1 2" key="1">
    <citation type="journal article" date="2010" name="J. Bacteriol.">
        <title>Genome sequences of Pelagibaca bermudensis HTCC2601T and Maritimibacter alkaliphilus HTCC2654T, the type strains of two marine Roseobacter genera.</title>
        <authorList>
            <person name="Thrash J.C."/>
            <person name="Cho J.C."/>
            <person name="Ferriera S."/>
            <person name="Johnson J."/>
            <person name="Vergin K.L."/>
            <person name="Giovannoni S.J."/>
        </authorList>
    </citation>
    <scope>NUCLEOTIDE SEQUENCE [LARGE SCALE GENOMIC DNA]</scope>
    <source>
        <strain evidence="1 2">HTCC2654</strain>
    </source>
</reference>